<name>A0ABS2GAL7_9FIRM</name>
<evidence type="ECO:0000256" key="5">
    <source>
        <dbReference type="ARBA" id="ARBA00023136"/>
    </source>
</evidence>
<dbReference type="Pfam" id="PF03631">
    <property type="entry name" value="Virul_fac_BrkB"/>
    <property type="match status" value="1"/>
</dbReference>
<evidence type="ECO:0000256" key="4">
    <source>
        <dbReference type="ARBA" id="ARBA00022989"/>
    </source>
</evidence>
<dbReference type="PANTHER" id="PTHR30213">
    <property type="entry name" value="INNER MEMBRANE PROTEIN YHJD"/>
    <property type="match status" value="1"/>
</dbReference>
<keyword evidence="3 6" id="KW-0812">Transmembrane</keyword>
<proteinExistence type="predicted"/>
<feature type="transmembrane region" description="Helical" evidence="6">
    <location>
        <begin position="137"/>
        <end position="160"/>
    </location>
</feature>
<keyword evidence="4 6" id="KW-1133">Transmembrane helix</keyword>
<evidence type="ECO:0000313" key="7">
    <source>
        <dbReference type="EMBL" id="MBM6878476.1"/>
    </source>
</evidence>
<organism evidence="7 8">
    <name type="scientific">Anaerotignum lactatifermentans</name>
    <dbReference type="NCBI Taxonomy" id="160404"/>
    <lineage>
        <taxon>Bacteria</taxon>
        <taxon>Bacillati</taxon>
        <taxon>Bacillota</taxon>
        <taxon>Clostridia</taxon>
        <taxon>Lachnospirales</taxon>
        <taxon>Anaerotignaceae</taxon>
        <taxon>Anaerotignum</taxon>
    </lineage>
</organism>
<accession>A0ABS2GAL7</accession>
<dbReference type="EMBL" id="JACSNV010000014">
    <property type="protein sequence ID" value="MBM6878476.1"/>
    <property type="molecule type" value="Genomic_DNA"/>
</dbReference>
<protein>
    <submittedName>
        <fullName evidence="7">YihY/virulence factor BrkB family protein</fullName>
    </submittedName>
</protein>
<feature type="transmembrane region" description="Helical" evidence="6">
    <location>
        <begin position="180"/>
        <end position="199"/>
    </location>
</feature>
<dbReference type="PIRSF" id="PIRSF035875">
    <property type="entry name" value="RNase_BN"/>
    <property type="match status" value="1"/>
</dbReference>
<comment type="subcellular location">
    <subcellularLocation>
        <location evidence="1">Cell membrane</location>
        <topology evidence="1">Multi-pass membrane protein</topology>
    </subcellularLocation>
</comment>
<evidence type="ECO:0000313" key="8">
    <source>
        <dbReference type="Proteomes" id="UP000729290"/>
    </source>
</evidence>
<keyword evidence="5 6" id="KW-0472">Membrane</keyword>
<reference evidence="7 8" key="1">
    <citation type="journal article" date="2021" name="Sci. Rep.">
        <title>The distribution of antibiotic resistance genes in chicken gut microbiota commensals.</title>
        <authorList>
            <person name="Juricova H."/>
            <person name="Matiasovicova J."/>
            <person name="Kubasova T."/>
            <person name="Cejkova D."/>
            <person name="Rychlik I."/>
        </authorList>
    </citation>
    <scope>NUCLEOTIDE SEQUENCE [LARGE SCALE GENOMIC DNA]</scope>
    <source>
        <strain evidence="7 8">An431b</strain>
    </source>
</reference>
<dbReference type="PANTHER" id="PTHR30213:SF0">
    <property type="entry name" value="UPF0761 MEMBRANE PROTEIN YIHY"/>
    <property type="match status" value="1"/>
</dbReference>
<evidence type="ECO:0000256" key="2">
    <source>
        <dbReference type="ARBA" id="ARBA00022475"/>
    </source>
</evidence>
<feature type="transmembrane region" description="Helical" evidence="6">
    <location>
        <begin position="107"/>
        <end position="125"/>
    </location>
</feature>
<evidence type="ECO:0000256" key="3">
    <source>
        <dbReference type="ARBA" id="ARBA00022692"/>
    </source>
</evidence>
<sequence>MDLRKTIEKQRGWKKVLLLTIQGYFTNQIGRNAASMTYYLLFALFPFLVLVTSILGLLQLPMISLDGEIARFLPDDVVTLLNLAIAHVTQTSNNTILTLGLVFTLWFPYRAVSNLMSSVAAIYGCEKGEPQGLRTAGLTLFTLILIPLMLILLLIGGRVLNIVGMFIPISEDFISGWTKLRFLPMAAGLLFLLCAIYYLSPAEKQKVEYVLPGAAVSVGVWILFSLAFSYYVDHMGRYSVIYGSIGVIIAFLVWLNCSAATMLMGAVFNQARKVARKEQTEYHQEKK</sequence>
<dbReference type="InterPro" id="IPR017039">
    <property type="entry name" value="Virul_fac_BrkB"/>
</dbReference>
<evidence type="ECO:0000256" key="6">
    <source>
        <dbReference type="SAM" id="Phobius"/>
    </source>
</evidence>
<feature type="transmembrane region" description="Helical" evidence="6">
    <location>
        <begin position="211"/>
        <end position="232"/>
    </location>
</feature>
<dbReference type="NCBIfam" id="TIGR00765">
    <property type="entry name" value="yihY_not_rbn"/>
    <property type="match status" value="1"/>
</dbReference>
<evidence type="ECO:0000256" key="1">
    <source>
        <dbReference type="ARBA" id="ARBA00004651"/>
    </source>
</evidence>
<keyword evidence="8" id="KW-1185">Reference proteome</keyword>
<feature type="transmembrane region" description="Helical" evidence="6">
    <location>
        <begin position="38"/>
        <end position="58"/>
    </location>
</feature>
<comment type="caution">
    <text evidence="7">The sequence shown here is derived from an EMBL/GenBank/DDBJ whole genome shotgun (WGS) entry which is preliminary data.</text>
</comment>
<keyword evidence="2" id="KW-1003">Cell membrane</keyword>
<dbReference type="RefSeq" id="WP_205134199.1">
    <property type="nucleotide sequence ID" value="NZ_JACSNT010000014.1"/>
</dbReference>
<dbReference type="Proteomes" id="UP000729290">
    <property type="component" value="Unassembled WGS sequence"/>
</dbReference>
<gene>
    <name evidence="7" type="ORF">H9X83_09970</name>
</gene>
<feature type="transmembrane region" description="Helical" evidence="6">
    <location>
        <begin position="244"/>
        <end position="268"/>
    </location>
</feature>